<gene>
    <name evidence="2" type="ORF">BCR34DRAFT_604488</name>
</gene>
<feature type="compositionally biased region" description="Basic and acidic residues" evidence="1">
    <location>
        <begin position="111"/>
        <end position="128"/>
    </location>
</feature>
<dbReference type="AlphaFoldDB" id="A0A1Y1Z612"/>
<reference evidence="2 3" key="1">
    <citation type="submission" date="2016-07" db="EMBL/GenBank/DDBJ databases">
        <title>Pervasive Adenine N6-methylation of Active Genes in Fungi.</title>
        <authorList>
            <consortium name="DOE Joint Genome Institute"/>
            <person name="Mondo S.J."/>
            <person name="Dannebaum R.O."/>
            <person name="Kuo R.C."/>
            <person name="Labutti K."/>
            <person name="Haridas S."/>
            <person name="Kuo A."/>
            <person name="Salamov A."/>
            <person name="Ahrendt S.R."/>
            <person name="Lipzen A."/>
            <person name="Sullivan W."/>
            <person name="Andreopoulos W.B."/>
            <person name="Clum A."/>
            <person name="Lindquist E."/>
            <person name="Daum C."/>
            <person name="Ramamoorthy G.K."/>
            <person name="Gryganskyi A."/>
            <person name="Culley D."/>
            <person name="Magnuson J.K."/>
            <person name="James T.Y."/>
            <person name="O'Malley M.A."/>
            <person name="Stajich J.E."/>
            <person name="Spatafora J.W."/>
            <person name="Visel A."/>
            <person name="Grigoriev I.V."/>
        </authorList>
    </citation>
    <scope>NUCLEOTIDE SEQUENCE [LARGE SCALE GENOMIC DNA]</scope>
    <source>
        <strain evidence="2 3">CBS 115471</strain>
    </source>
</reference>
<organism evidence="2 3">
    <name type="scientific">Clohesyomyces aquaticus</name>
    <dbReference type="NCBI Taxonomy" id="1231657"/>
    <lineage>
        <taxon>Eukaryota</taxon>
        <taxon>Fungi</taxon>
        <taxon>Dikarya</taxon>
        <taxon>Ascomycota</taxon>
        <taxon>Pezizomycotina</taxon>
        <taxon>Dothideomycetes</taxon>
        <taxon>Pleosporomycetidae</taxon>
        <taxon>Pleosporales</taxon>
        <taxon>Lindgomycetaceae</taxon>
        <taxon>Clohesyomyces</taxon>
    </lineage>
</organism>
<proteinExistence type="predicted"/>
<protein>
    <submittedName>
        <fullName evidence="2">Uncharacterized protein</fullName>
    </submittedName>
</protein>
<evidence type="ECO:0000313" key="3">
    <source>
        <dbReference type="Proteomes" id="UP000193144"/>
    </source>
</evidence>
<feature type="region of interest" description="Disordered" evidence="1">
    <location>
        <begin position="111"/>
        <end position="134"/>
    </location>
</feature>
<dbReference type="EMBL" id="MCFA01000124">
    <property type="protein sequence ID" value="ORY05564.1"/>
    <property type="molecule type" value="Genomic_DNA"/>
</dbReference>
<comment type="caution">
    <text evidence="2">The sequence shown here is derived from an EMBL/GenBank/DDBJ whole genome shotgun (WGS) entry which is preliminary data.</text>
</comment>
<sequence>MPTKNLDFMSDVCMHFVEDLKFNGCIEVPSTSSPTLTNTLHPFIKLDRWPRGYDQHTHRIFEHMRPALQLASLLLTEDCTLPWFHHVTWGYGLFDKQKDPTMQRFFIAATKKEHEESGDQRTRQKQLDLAKASR</sequence>
<dbReference type="OrthoDB" id="10254945at2759"/>
<keyword evidence="3" id="KW-1185">Reference proteome</keyword>
<name>A0A1Y1Z612_9PLEO</name>
<accession>A0A1Y1Z612</accession>
<dbReference type="Proteomes" id="UP000193144">
    <property type="component" value="Unassembled WGS sequence"/>
</dbReference>
<evidence type="ECO:0000256" key="1">
    <source>
        <dbReference type="SAM" id="MobiDB-lite"/>
    </source>
</evidence>
<evidence type="ECO:0000313" key="2">
    <source>
        <dbReference type="EMBL" id="ORY05564.1"/>
    </source>
</evidence>